<keyword evidence="5" id="KW-1185">Reference proteome</keyword>
<dbReference type="Proteomes" id="UP001527925">
    <property type="component" value="Unassembled WGS sequence"/>
</dbReference>
<dbReference type="GO" id="GO:0003724">
    <property type="term" value="F:RNA helicase activity"/>
    <property type="evidence" value="ECO:0007669"/>
    <property type="project" value="UniProtKB-EC"/>
</dbReference>
<feature type="compositionally biased region" description="Pro residues" evidence="2">
    <location>
        <begin position="20"/>
        <end position="37"/>
    </location>
</feature>
<feature type="region of interest" description="Disordered" evidence="2">
    <location>
        <begin position="170"/>
        <end position="255"/>
    </location>
</feature>
<evidence type="ECO:0000259" key="3">
    <source>
        <dbReference type="PROSITE" id="PS50192"/>
    </source>
</evidence>
<feature type="compositionally biased region" description="Low complexity" evidence="2">
    <location>
        <begin position="38"/>
        <end position="59"/>
    </location>
</feature>
<feature type="compositionally biased region" description="Polar residues" evidence="2">
    <location>
        <begin position="93"/>
        <end position="127"/>
    </location>
</feature>
<dbReference type="PANTHER" id="PTHR19305">
    <property type="entry name" value="SYNAPTOSOMAL ASSOCIATED PROTEIN"/>
    <property type="match status" value="1"/>
</dbReference>
<evidence type="ECO:0000313" key="5">
    <source>
        <dbReference type="Proteomes" id="UP001527925"/>
    </source>
</evidence>
<proteinExistence type="inferred from homology"/>
<dbReference type="SMART" id="SM00397">
    <property type="entry name" value="t_SNARE"/>
    <property type="match status" value="1"/>
</dbReference>
<evidence type="ECO:0000256" key="1">
    <source>
        <dbReference type="ARBA" id="ARBA00009480"/>
    </source>
</evidence>
<feature type="compositionally biased region" description="Basic and acidic residues" evidence="2">
    <location>
        <begin position="287"/>
        <end position="311"/>
    </location>
</feature>
<reference evidence="4 5" key="1">
    <citation type="submission" date="2023-09" db="EMBL/GenBank/DDBJ databases">
        <title>Pangenome analysis of Batrachochytrium dendrobatidis and related Chytrids.</title>
        <authorList>
            <person name="Yacoub M.N."/>
            <person name="Stajich J.E."/>
            <person name="James T.Y."/>
        </authorList>
    </citation>
    <scope>NUCLEOTIDE SEQUENCE [LARGE SCALE GENOMIC DNA]</scope>
    <source>
        <strain evidence="4 5">JEL0888</strain>
    </source>
</reference>
<name>A0ABR4NGK0_9FUNG</name>
<protein>
    <submittedName>
        <fullName evidence="4">SNAP receptor activity protein</fullName>
        <ecNumber evidence="4">3.6.4.13</ecNumber>
    </submittedName>
</protein>
<feature type="domain" description="T-SNARE coiled-coil homology" evidence="3">
    <location>
        <begin position="248"/>
        <end position="310"/>
    </location>
</feature>
<dbReference type="PANTHER" id="PTHR19305:SF9">
    <property type="entry name" value="SYNAPTOSOMAL-ASSOCIATED PROTEIN 29"/>
    <property type="match status" value="1"/>
</dbReference>
<gene>
    <name evidence="4" type="primary">SNAP29</name>
    <name evidence="4" type="ORF">HK105_201487</name>
</gene>
<feature type="compositionally biased region" description="Basic and acidic residues" evidence="2">
    <location>
        <begin position="173"/>
        <end position="182"/>
    </location>
</feature>
<feature type="compositionally biased region" description="Low complexity" evidence="2">
    <location>
        <begin position="1"/>
        <end position="19"/>
    </location>
</feature>
<feature type="compositionally biased region" description="Basic and acidic residues" evidence="2">
    <location>
        <begin position="190"/>
        <end position="210"/>
    </location>
</feature>
<organism evidence="4 5">
    <name type="scientific">Polyrhizophydium stewartii</name>
    <dbReference type="NCBI Taxonomy" id="2732419"/>
    <lineage>
        <taxon>Eukaryota</taxon>
        <taxon>Fungi</taxon>
        <taxon>Fungi incertae sedis</taxon>
        <taxon>Chytridiomycota</taxon>
        <taxon>Chytridiomycota incertae sedis</taxon>
        <taxon>Chytridiomycetes</taxon>
        <taxon>Rhizophydiales</taxon>
        <taxon>Rhizophydiales incertae sedis</taxon>
        <taxon>Polyrhizophydium</taxon>
    </lineage>
</organism>
<accession>A0ABR4NGK0</accession>
<dbReference type="PROSITE" id="PS50192">
    <property type="entry name" value="T_SNARE"/>
    <property type="match status" value="1"/>
</dbReference>
<sequence length="317" mass="35521">MSYRGGYSQRSQSPSQQQPYRPPPRTHSPQGGPPPAGPGYAPQPAAGASRWAAAAASAQHSYQDPRAGGSGRTWRDDEEDWDSGEWLEHKTKQVQGESLSSTRRALQRLNETQATAESSVARLNQQSEQLHSIEQRLDRADSLAKVNDAKIDHLKSVNRFFMLPSFGKAKAKRREEELKKQAEGQGQSKAVREREDEWQARTRRQEEFRAQYDASPRGPPPRGDSASGAAGPSRYDRMYTTPQGLDRDATEEEIDSNLDEISGGLARLKMMGLGMNAELDSQTSQLRRIDERTESSRAHVDRLNRKMEHFAPRPRGK</sequence>
<feature type="compositionally biased region" description="Acidic residues" evidence="2">
    <location>
        <begin position="76"/>
        <end position="85"/>
    </location>
</feature>
<dbReference type="CDD" id="cd15856">
    <property type="entry name" value="SNARE_SNAP29C"/>
    <property type="match status" value="1"/>
</dbReference>
<feature type="region of interest" description="Disordered" evidence="2">
    <location>
        <begin position="1"/>
        <end position="127"/>
    </location>
</feature>
<evidence type="ECO:0000313" key="4">
    <source>
        <dbReference type="EMBL" id="KAL2918653.1"/>
    </source>
</evidence>
<feature type="region of interest" description="Disordered" evidence="2">
    <location>
        <begin position="279"/>
        <end position="317"/>
    </location>
</feature>
<dbReference type="SUPFAM" id="SSF58038">
    <property type="entry name" value="SNARE fusion complex"/>
    <property type="match status" value="2"/>
</dbReference>
<comment type="caution">
    <text evidence="4">The sequence shown here is derived from an EMBL/GenBank/DDBJ whole genome shotgun (WGS) entry which is preliminary data.</text>
</comment>
<dbReference type="EC" id="3.6.4.13" evidence="4"/>
<dbReference type="InterPro" id="IPR000727">
    <property type="entry name" value="T_SNARE_dom"/>
</dbReference>
<comment type="similarity">
    <text evidence="1">Belongs to the SNAP-25 family.</text>
</comment>
<keyword evidence="4" id="KW-0378">Hydrolase</keyword>
<dbReference type="CDD" id="cd15886">
    <property type="entry name" value="SNARE_SEC9N"/>
    <property type="match status" value="1"/>
</dbReference>
<dbReference type="Gene3D" id="1.20.5.110">
    <property type="match status" value="2"/>
</dbReference>
<dbReference type="GO" id="GO:0016787">
    <property type="term" value="F:hydrolase activity"/>
    <property type="evidence" value="ECO:0007669"/>
    <property type="project" value="UniProtKB-KW"/>
</dbReference>
<dbReference type="EMBL" id="JADGIZ020000005">
    <property type="protein sequence ID" value="KAL2918653.1"/>
    <property type="molecule type" value="Genomic_DNA"/>
</dbReference>
<keyword evidence="4" id="KW-0675">Receptor</keyword>
<evidence type="ECO:0000256" key="2">
    <source>
        <dbReference type="SAM" id="MobiDB-lite"/>
    </source>
</evidence>